<dbReference type="Proteomes" id="UP000179807">
    <property type="component" value="Unassembled WGS sequence"/>
</dbReference>
<dbReference type="InterPro" id="IPR039421">
    <property type="entry name" value="Type_1_exporter"/>
</dbReference>
<feature type="domain" description="ABC transporter" evidence="12">
    <location>
        <begin position="166"/>
        <end position="401"/>
    </location>
</feature>
<dbReference type="SUPFAM" id="SSF90123">
    <property type="entry name" value="ABC transporter transmembrane region"/>
    <property type="match status" value="1"/>
</dbReference>
<feature type="transmembrane region" description="Helical" evidence="11">
    <location>
        <begin position="67"/>
        <end position="92"/>
    </location>
</feature>
<comment type="subcellular location">
    <subcellularLocation>
        <location evidence="1">Endomembrane system</location>
        <topology evidence="1">Multi-pass membrane protein</topology>
    </subcellularLocation>
</comment>
<feature type="transmembrane region" description="Helical" evidence="11">
    <location>
        <begin position="104"/>
        <end position="124"/>
    </location>
</feature>
<evidence type="ECO:0000256" key="10">
    <source>
        <dbReference type="SAM" id="MobiDB-lite"/>
    </source>
</evidence>
<keyword evidence="15" id="KW-1185">Reference proteome</keyword>
<evidence type="ECO:0000313" key="14">
    <source>
        <dbReference type="EMBL" id="OHT12887.1"/>
    </source>
</evidence>
<dbReference type="GO" id="GO:0012505">
    <property type="term" value="C:endomembrane system"/>
    <property type="evidence" value="ECO:0007669"/>
    <property type="project" value="UniProtKB-SubCell"/>
</dbReference>
<dbReference type="Pfam" id="PF00005">
    <property type="entry name" value="ABC_tran"/>
    <property type="match status" value="1"/>
</dbReference>
<gene>
    <name evidence="14" type="ORF">TRFO_17162</name>
</gene>
<dbReference type="FunFam" id="3.40.50.300:FF:000140">
    <property type="entry name" value="Lipid A export ATP-binding/permease protein MsbA"/>
    <property type="match status" value="1"/>
</dbReference>
<dbReference type="VEuPathDB" id="TrichDB:TRFO_17162"/>
<dbReference type="InterPro" id="IPR003593">
    <property type="entry name" value="AAA+_ATPase"/>
</dbReference>
<dbReference type="GO" id="GO:0005524">
    <property type="term" value="F:ATP binding"/>
    <property type="evidence" value="ECO:0007669"/>
    <property type="project" value="UniProtKB-KW"/>
</dbReference>
<dbReference type="GO" id="GO:0015421">
    <property type="term" value="F:ABC-type oligopeptide transporter activity"/>
    <property type="evidence" value="ECO:0007669"/>
    <property type="project" value="TreeGrafter"/>
</dbReference>
<dbReference type="Gene3D" id="1.20.1560.10">
    <property type="entry name" value="ABC transporter type 1, transmembrane domain"/>
    <property type="match status" value="1"/>
</dbReference>
<comment type="similarity">
    <text evidence="2">Belongs to the ABC transporter superfamily. ABCB family. MHC peptide exporter (TC 3.A.1.209) subfamily.</text>
</comment>
<keyword evidence="8 11" id="KW-1133">Transmembrane helix</keyword>
<sequence>MAIVTACVVPGILKNAALKFRHVSSSMTIAEETLSAIRTVKGCNREDIERDRFMKDTIGSAKAEKRIGIYILIMILCIQLVIWGFTILILWYGATEVDKGKLEVGDLFSVFGFSMFGCMGIIALQGSMQGEQKAIASGARILKLSQHVPTIPFEGGKIIENFKGHIEFKNVSFKYPTRDVYVLRNVSFEIKPGQMGALVGHSGSGKSTSVQLLERYYDAEEGLVLLDGEDIRTLDPRWLHHVIGLVQQEPALFQMSIKENIKYGAPDATDEEVLAAAEIASAKKFVDKLDHGFDQQVGDRGSALSGGQRQRIAIARAVIKNPVILITDEATSALDAASEKKVQKALDKVMEGRTAVVVAHRLSTIRNANVIYVFDSGEIKEIGNHDSLVKLGGFYYNLVKRQMSQQEDIKAKSQIPPKTENKPKKVEEETSSSSSSSSTEETTTKQETTEEVSDASSTSSDSS</sequence>
<dbReference type="Pfam" id="PF00664">
    <property type="entry name" value="ABC_membrane"/>
    <property type="match status" value="1"/>
</dbReference>
<dbReference type="GO" id="GO:0005743">
    <property type="term" value="C:mitochondrial inner membrane"/>
    <property type="evidence" value="ECO:0007669"/>
    <property type="project" value="TreeGrafter"/>
</dbReference>
<evidence type="ECO:0000313" key="15">
    <source>
        <dbReference type="Proteomes" id="UP000179807"/>
    </source>
</evidence>
<feature type="region of interest" description="Disordered" evidence="10">
    <location>
        <begin position="406"/>
        <end position="463"/>
    </location>
</feature>
<dbReference type="GO" id="GO:0090374">
    <property type="term" value="P:oligopeptide export from mitochondrion"/>
    <property type="evidence" value="ECO:0007669"/>
    <property type="project" value="TreeGrafter"/>
</dbReference>
<dbReference type="EMBL" id="MLAK01000553">
    <property type="protein sequence ID" value="OHT12887.1"/>
    <property type="molecule type" value="Genomic_DNA"/>
</dbReference>
<dbReference type="InterPro" id="IPR017871">
    <property type="entry name" value="ABC_transporter-like_CS"/>
</dbReference>
<dbReference type="InterPro" id="IPR027417">
    <property type="entry name" value="P-loop_NTPase"/>
</dbReference>
<keyword evidence="9 11" id="KW-0472">Membrane</keyword>
<dbReference type="SMART" id="SM00382">
    <property type="entry name" value="AAA"/>
    <property type="match status" value="1"/>
</dbReference>
<evidence type="ECO:0000256" key="5">
    <source>
        <dbReference type="ARBA" id="ARBA00022741"/>
    </source>
</evidence>
<keyword evidence="5" id="KW-0547">Nucleotide-binding</keyword>
<reference evidence="14" key="1">
    <citation type="submission" date="2016-10" db="EMBL/GenBank/DDBJ databases">
        <authorList>
            <person name="Benchimol M."/>
            <person name="Almeida L.G."/>
            <person name="Vasconcelos A.T."/>
            <person name="Perreira-Neves A."/>
            <person name="Rosa I.A."/>
            <person name="Tasca T."/>
            <person name="Bogo M.R."/>
            <person name="de Souza W."/>
        </authorList>
    </citation>
    <scope>NUCLEOTIDE SEQUENCE [LARGE SCALE GENOMIC DNA]</scope>
    <source>
        <strain evidence="14">K</strain>
    </source>
</reference>
<dbReference type="InterPro" id="IPR036640">
    <property type="entry name" value="ABC1_TM_sf"/>
</dbReference>
<protein>
    <submittedName>
        <fullName evidence="14">ABC transporter family protein</fullName>
    </submittedName>
</protein>
<comment type="caution">
    <text evidence="14">The sequence shown here is derived from an EMBL/GenBank/DDBJ whole genome shotgun (WGS) entry which is preliminary data.</text>
</comment>
<dbReference type="PROSITE" id="PS00211">
    <property type="entry name" value="ABC_TRANSPORTER_1"/>
    <property type="match status" value="1"/>
</dbReference>
<evidence type="ECO:0000256" key="6">
    <source>
        <dbReference type="ARBA" id="ARBA00022840"/>
    </source>
</evidence>
<dbReference type="PROSITE" id="PS50893">
    <property type="entry name" value="ABC_TRANSPORTER_2"/>
    <property type="match status" value="1"/>
</dbReference>
<dbReference type="PANTHER" id="PTHR43394">
    <property type="entry name" value="ATP-DEPENDENT PERMEASE MDL1, MITOCHONDRIAL"/>
    <property type="match status" value="1"/>
</dbReference>
<dbReference type="GO" id="GO:0016887">
    <property type="term" value="F:ATP hydrolysis activity"/>
    <property type="evidence" value="ECO:0007669"/>
    <property type="project" value="InterPro"/>
</dbReference>
<dbReference type="RefSeq" id="XP_068366023.1">
    <property type="nucleotide sequence ID" value="XM_068499422.1"/>
</dbReference>
<dbReference type="InterPro" id="IPR003439">
    <property type="entry name" value="ABC_transporter-like_ATP-bd"/>
</dbReference>
<dbReference type="AlphaFoldDB" id="A0A1J4KNP1"/>
<dbReference type="PROSITE" id="PS50929">
    <property type="entry name" value="ABC_TM1F"/>
    <property type="match status" value="1"/>
</dbReference>
<dbReference type="SUPFAM" id="SSF52540">
    <property type="entry name" value="P-loop containing nucleoside triphosphate hydrolases"/>
    <property type="match status" value="1"/>
</dbReference>
<evidence type="ECO:0000256" key="7">
    <source>
        <dbReference type="ARBA" id="ARBA00022967"/>
    </source>
</evidence>
<dbReference type="CDD" id="cd03249">
    <property type="entry name" value="ABC_MTABC3_MDL1_MDL2"/>
    <property type="match status" value="1"/>
</dbReference>
<dbReference type="GeneID" id="94834126"/>
<organism evidence="14 15">
    <name type="scientific">Tritrichomonas foetus</name>
    <dbReference type="NCBI Taxonomy" id="1144522"/>
    <lineage>
        <taxon>Eukaryota</taxon>
        <taxon>Metamonada</taxon>
        <taxon>Parabasalia</taxon>
        <taxon>Tritrichomonadida</taxon>
        <taxon>Tritrichomonadidae</taxon>
        <taxon>Tritrichomonas</taxon>
    </lineage>
</organism>
<evidence type="ECO:0000256" key="9">
    <source>
        <dbReference type="ARBA" id="ARBA00023136"/>
    </source>
</evidence>
<dbReference type="Gene3D" id="3.40.50.300">
    <property type="entry name" value="P-loop containing nucleotide triphosphate hydrolases"/>
    <property type="match status" value="1"/>
</dbReference>
<evidence type="ECO:0000256" key="1">
    <source>
        <dbReference type="ARBA" id="ARBA00004127"/>
    </source>
</evidence>
<evidence type="ECO:0000259" key="12">
    <source>
        <dbReference type="PROSITE" id="PS50893"/>
    </source>
</evidence>
<keyword evidence="6" id="KW-0067">ATP-binding</keyword>
<feature type="domain" description="ABC transmembrane type-1" evidence="13">
    <location>
        <begin position="1"/>
        <end position="124"/>
    </location>
</feature>
<keyword evidence="4 11" id="KW-0812">Transmembrane</keyword>
<evidence type="ECO:0000256" key="4">
    <source>
        <dbReference type="ARBA" id="ARBA00022692"/>
    </source>
</evidence>
<evidence type="ECO:0000256" key="3">
    <source>
        <dbReference type="ARBA" id="ARBA00022448"/>
    </source>
</evidence>
<keyword evidence="3" id="KW-0813">Transport</keyword>
<evidence type="ECO:0000259" key="13">
    <source>
        <dbReference type="PROSITE" id="PS50929"/>
    </source>
</evidence>
<evidence type="ECO:0000256" key="2">
    <source>
        <dbReference type="ARBA" id="ARBA00006493"/>
    </source>
</evidence>
<name>A0A1J4KNP1_9EUKA</name>
<feature type="compositionally biased region" description="Low complexity" evidence="10">
    <location>
        <begin position="431"/>
        <end position="441"/>
    </location>
</feature>
<feature type="compositionally biased region" description="Basic and acidic residues" evidence="10">
    <location>
        <begin position="419"/>
        <end position="428"/>
    </location>
</feature>
<feature type="compositionally biased region" description="Low complexity" evidence="10">
    <location>
        <begin position="454"/>
        <end position="463"/>
    </location>
</feature>
<accession>A0A1J4KNP1</accession>
<proteinExistence type="inferred from homology"/>
<keyword evidence="7" id="KW-1278">Translocase</keyword>
<dbReference type="InterPro" id="IPR011527">
    <property type="entry name" value="ABC1_TM_dom"/>
</dbReference>
<evidence type="ECO:0000256" key="8">
    <source>
        <dbReference type="ARBA" id="ARBA00022989"/>
    </source>
</evidence>
<dbReference type="PANTHER" id="PTHR43394:SF1">
    <property type="entry name" value="ATP-BINDING CASSETTE SUB-FAMILY B MEMBER 10, MITOCHONDRIAL"/>
    <property type="match status" value="1"/>
</dbReference>
<dbReference type="OrthoDB" id="6500128at2759"/>
<evidence type="ECO:0000256" key="11">
    <source>
        <dbReference type="SAM" id="Phobius"/>
    </source>
</evidence>